<evidence type="ECO:0000313" key="1">
    <source>
        <dbReference type="Ensembl" id="ENSEASP00005019383.1"/>
    </source>
</evidence>
<reference evidence="1" key="3">
    <citation type="submission" date="2025-09" db="UniProtKB">
        <authorList>
            <consortium name="Ensembl"/>
        </authorList>
    </citation>
    <scope>IDENTIFICATION</scope>
</reference>
<organism evidence="1 2">
    <name type="scientific">Equus asinus</name>
    <name type="common">Donkey</name>
    <name type="synonym">Equus africanus asinus</name>
    <dbReference type="NCBI Taxonomy" id="9793"/>
    <lineage>
        <taxon>Eukaryota</taxon>
        <taxon>Metazoa</taxon>
        <taxon>Chordata</taxon>
        <taxon>Craniata</taxon>
        <taxon>Vertebrata</taxon>
        <taxon>Euteleostomi</taxon>
        <taxon>Mammalia</taxon>
        <taxon>Eutheria</taxon>
        <taxon>Laurasiatheria</taxon>
        <taxon>Perissodactyla</taxon>
        <taxon>Equidae</taxon>
        <taxon>Equus</taxon>
    </lineage>
</organism>
<dbReference type="AlphaFoldDB" id="A0A8C4M8H3"/>
<name>A0A8C4M8H3_EQUAS</name>
<dbReference type="GeneTree" id="ENSGT00910000148656"/>
<proteinExistence type="predicted"/>
<protein>
    <recommendedName>
        <fullName evidence="3">Zinc-ribbon domain-containing protein</fullName>
    </recommendedName>
</protein>
<dbReference type="Proteomes" id="UP000694387">
    <property type="component" value="Chromosome 1"/>
</dbReference>
<evidence type="ECO:0000313" key="2">
    <source>
        <dbReference type="Proteomes" id="UP000694387"/>
    </source>
</evidence>
<sequence length="73" mass="7937">MITICPDCGKSIEAGFKFCLSCEKPLPTEEHEGSPTFVRALVSSFREESEVVHAVTSLSPSLLSVTVLGLRIR</sequence>
<dbReference type="Ensembl" id="ENSEAST00005021032.2">
    <property type="protein sequence ID" value="ENSEASP00005019383.1"/>
    <property type="gene ID" value="ENSEASG00005013332.2"/>
</dbReference>
<keyword evidence="2" id="KW-1185">Reference proteome</keyword>
<reference evidence="1" key="2">
    <citation type="submission" date="2025-08" db="UniProtKB">
        <authorList>
            <consortium name="Ensembl"/>
        </authorList>
    </citation>
    <scope>IDENTIFICATION</scope>
</reference>
<reference evidence="1 2" key="1">
    <citation type="journal article" date="2020" name="Nat. Commun.">
        <title>Donkey genomes provide new insights into domestication and selection for coat color.</title>
        <authorList>
            <person name="Wang"/>
            <person name="C."/>
            <person name="Li"/>
            <person name="H."/>
            <person name="Guo"/>
            <person name="Y."/>
            <person name="Huang"/>
            <person name="J."/>
            <person name="Sun"/>
            <person name="Y."/>
            <person name="Min"/>
            <person name="J."/>
            <person name="Wang"/>
            <person name="J."/>
            <person name="Fang"/>
            <person name="X."/>
            <person name="Zhao"/>
            <person name="Z."/>
            <person name="Wang"/>
            <person name="S."/>
            <person name="Zhang"/>
            <person name="Y."/>
            <person name="Liu"/>
            <person name="Q."/>
            <person name="Jiang"/>
            <person name="Q."/>
            <person name="Wang"/>
            <person name="X."/>
            <person name="Guo"/>
            <person name="Y."/>
            <person name="Yang"/>
            <person name="C."/>
            <person name="Wang"/>
            <person name="Y."/>
            <person name="Tian"/>
            <person name="F."/>
            <person name="Zhuang"/>
            <person name="G."/>
            <person name="Fan"/>
            <person name="Y."/>
            <person name="Gao"/>
            <person name="Q."/>
            <person name="Li"/>
            <person name="Y."/>
            <person name="Ju"/>
            <person name="Z."/>
            <person name="Li"/>
            <person name="J."/>
            <person name="Li"/>
            <person name="R."/>
            <person name="Hou"/>
            <person name="M."/>
            <person name="Yang"/>
            <person name="G."/>
            <person name="Liu"/>
            <person name="G."/>
            <person name="Liu"/>
            <person name="W."/>
            <person name="Guo"/>
            <person name="J."/>
            <person name="Pan"/>
            <person name="S."/>
            <person name="Fan"/>
            <person name="G."/>
            <person name="Zhang"/>
            <person name="W."/>
            <person name="Zhang"/>
            <person name="R."/>
            <person name="Yu"/>
            <person name="J."/>
            <person name="Zhang"/>
            <person name="X."/>
            <person name="Yin"/>
            <person name="Q."/>
            <person name="Ji"/>
            <person name="C."/>
            <person name="Jin"/>
            <person name="Y."/>
            <person name="Yue"/>
            <person name="G."/>
            <person name="Liu"/>
            <person name="M."/>
            <person name="Xu"/>
            <person name="J."/>
            <person name="Liu"/>
            <person name="S."/>
            <person name="Jordana"/>
            <person name="J."/>
            <person name="Noce"/>
            <person name="A."/>
            <person name="Amills"/>
            <person name="M."/>
            <person name="Wu"/>
            <person name="D.D."/>
            <person name="Li"/>
            <person name="S."/>
            <person name="Zhou"/>
            <person name="X. and Zhong"/>
            <person name="J."/>
        </authorList>
    </citation>
    <scope>NUCLEOTIDE SEQUENCE [LARGE SCALE GENOMIC DNA]</scope>
</reference>
<evidence type="ECO:0008006" key="3">
    <source>
        <dbReference type="Google" id="ProtNLM"/>
    </source>
</evidence>
<accession>A0A8C4M8H3</accession>